<evidence type="ECO:0000256" key="12">
    <source>
        <dbReference type="ARBA" id="ARBA00048800"/>
    </source>
</evidence>
<dbReference type="GO" id="GO:0016020">
    <property type="term" value="C:membrane"/>
    <property type="evidence" value="ECO:0007669"/>
    <property type="project" value="InterPro"/>
</dbReference>
<evidence type="ECO:0000256" key="14">
    <source>
        <dbReference type="ARBA" id="ARBA00049296"/>
    </source>
</evidence>
<name>A0A6A4WER5_AMPAM</name>
<dbReference type="OrthoDB" id="1898221at2759"/>
<evidence type="ECO:0000256" key="8">
    <source>
        <dbReference type="ARBA" id="ARBA00047427"/>
    </source>
</evidence>
<evidence type="ECO:0000256" key="13">
    <source>
        <dbReference type="ARBA" id="ARBA00049221"/>
    </source>
</evidence>
<comment type="catalytic activity">
    <reaction evidence="12">
        <text>9-(9Z-octadecenoyloxy)-octadecanoate + H2O = 9-hydroxy-octadecanoate + (9Z)-octadecenoate + H(+)</text>
        <dbReference type="Rhea" id="RHEA:52048"/>
        <dbReference type="ChEBI" id="CHEBI:15377"/>
        <dbReference type="ChEBI" id="CHEBI:15378"/>
        <dbReference type="ChEBI" id="CHEBI:30823"/>
        <dbReference type="ChEBI" id="CHEBI:136282"/>
        <dbReference type="ChEBI" id="CHEBI:136286"/>
    </reaction>
    <physiologicalReaction direction="left-to-right" evidence="12">
        <dbReference type="Rhea" id="RHEA:52049"/>
    </physiologicalReaction>
</comment>
<comment type="catalytic activity">
    <reaction evidence="7">
        <text>12-hexadecanoyloxy-octadecanoate + H2O = 12-hydroxyoctadecanoate + hexadecanoate + H(+)</text>
        <dbReference type="Rhea" id="RHEA:52056"/>
        <dbReference type="ChEBI" id="CHEBI:7896"/>
        <dbReference type="ChEBI" id="CHEBI:15377"/>
        <dbReference type="ChEBI" id="CHEBI:15378"/>
        <dbReference type="ChEBI" id="CHEBI:83677"/>
        <dbReference type="ChEBI" id="CHEBI:84201"/>
    </reaction>
    <physiologicalReaction direction="left-to-right" evidence="7">
        <dbReference type="Rhea" id="RHEA:52057"/>
    </physiologicalReaction>
</comment>
<comment type="catalytic activity">
    <reaction evidence="1">
        <text>9-(9Z-hexadecenoyloxy)-octadecanoate + H2O = (9Z)-hexadecenoate + 9-hydroxy-octadecanoate + H(+)</text>
        <dbReference type="Rhea" id="RHEA:52068"/>
        <dbReference type="ChEBI" id="CHEBI:15377"/>
        <dbReference type="ChEBI" id="CHEBI:15378"/>
        <dbReference type="ChEBI" id="CHEBI:32372"/>
        <dbReference type="ChEBI" id="CHEBI:136286"/>
        <dbReference type="ChEBI" id="CHEBI:136309"/>
    </reaction>
    <physiologicalReaction direction="left-to-right" evidence="1">
        <dbReference type="Rhea" id="RHEA:52069"/>
    </physiologicalReaction>
</comment>
<accession>A0A6A4WER5</accession>
<keyword evidence="5 17" id="KW-1133">Transmembrane helix</keyword>
<dbReference type="AlphaFoldDB" id="A0A6A4WER5"/>
<comment type="catalytic activity">
    <reaction evidence="16">
        <text>12-(9Z-hexadecenoyloxy)-octadecanoate + H2O = 12-hydroxyoctadecanoate + (9Z)-hexadecenoate + H(+)</text>
        <dbReference type="Rhea" id="RHEA:52072"/>
        <dbReference type="ChEBI" id="CHEBI:15377"/>
        <dbReference type="ChEBI" id="CHEBI:15378"/>
        <dbReference type="ChEBI" id="CHEBI:32372"/>
        <dbReference type="ChEBI" id="CHEBI:84201"/>
        <dbReference type="ChEBI" id="CHEBI:136312"/>
    </reaction>
    <physiologicalReaction direction="left-to-right" evidence="16">
        <dbReference type="Rhea" id="RHEA:52073"/>
    </physiologicalReaction>
</comment>
<sequence>MGLLLHLVGIAVFGGCTYYETYHLLENAKLVQDHPVVKELFSVRPQWGGRWKFLTVWGLTVQLVYNILAAINDVFGTSTVVYSATSRLQRLRDVFFTALSLPIAMVVCILFWGMYAISRELVFPEVMDLFYPSALNHGVHTAPVVLALLELVLVPHHFSSHHVSLALLVLFLGAYLAWTMYLALVAELWVYGVMKVLSWPLRIAFMAANLAFAIGLYLLGKKLDHIVWGKQKADAAAADQRRAKKHR</sequence>
<keyword evidence="6 17" id="KW-0472">Membrane</keyword>
<reference evidence="18 19" key="1">
    <citation type="submission" date="2019-07" db="EMBL/GenBank/DDBJ databases">
        <title>Draft genome assembly of a fouling barnacle, Amphibalanus amphitrite (Darwin, 1854): The first reference genome for Thecostraca.</title>
        <authorList>
            <person name="Kim W."/>
        </authorList>
    </citation>
    <scope>NUCLEOTIDE SEQUENCE [LARGE SCALE GENOMIC DNA]</scope>
    <source>
        <strain evidence="18">SNU_AA5</strain>
        <tissue evidence="18">Soma without cirri and trophi</tissue>
    </source>
</reference>
<comment type="catalytic activity">
    <reaction evidence="8">
        <text>13-octadecanoyloxy-octadecanoate + H2O = 13-hydroxy-octadecanoate + octadecanoate + H(+)</text>
        <dbReference type="Rhea" id="RHEA:52084"/>
        <dbReference type="ChEBI" id="CHEBI:15377"/>
        <dbReference type="ChEBI" id="CHEBI:15378"/>
        <dbReference type="ChEBI" id="CHEBI:25629"/>
        <dbReference type="ChEBI" id="CHEBI:136304"/>
        <dbReference type="ChEBI" id="CHEBI:136335"/>
    </reaction>
    <physiologicalReaction direction="left-to-right" evidence="8">
        <dbReference type="Rhea" id="RHEA:52085"/>
    </physiologicalReaction>
</comment>
<comment type="catalytic activity">
    <reaction evidence="13">
        <text>9-octadecanoyloxy-octadecanoate + H2O = 9-hydroxy-octadecanoate + octadecanoate + H(+)</text>
        <dbReference type="Rhea" id="RHEA:52096"/>
        <dbReference type="ChEBI" id="CHEBI:15377"/>
        <dbReference type="ChEBI" id="CHEBI:15378"/>
        <dbReference type="ChEBI" id="CHEBI:25629"/>
        <dbReference type="ChEBI" id="CHEBI:136286"/>
        <dbReference type="ChEBI" id="CHEBI:136373"/>
    </reaction>
    <physiologicalReaction direction="left-to-right" evidence="13">
        <dbReference type="Rhea" id="RHEA:52097"/>
    </physiologicalReaction>
</comment>
<dbReference type="Proteomes" id="UP000440578">
    <property type="component" value="Unassembled WGS sequence"/>
</dbReference>
<feature type="transmembrane region" description="Helical" evidence="17">
    <location>
        <begin position="94"/>
        <end position="117"/>
    </location>
</feature>
<comment type="similarity">
    <text evidence="3">Belongs to the AIG1 family.</text>
</comment>
<feature type="transmembrane region" description="Helical" evidence="17">
    <location>
        <begin position="165"/>
        <end position="191"/>
    </location>
</feature>
<evidence type="ECO:0000256" key="3">
    <source>
        <dbReference type="ARBA" id="ARBA00009300"/>
    </source>
</evidence>
<dbReference type="EMBL" id="VIIS01001261">
    <property type="protein sequence ID" value="KAF0300471.1"/>
    <property type="molecule type" value="Genomic_DNA"/>
</dbReference>
<comment type="subcellular location">
    <subcellularLocation>
        <location evidence="2">Endomembrane system</location>
        <topology evidence="2">Multi-pass membrane protein</topology>
    </subcellularLocation>
</comment>
<comment type="catalytic activity">
    <reaction evidence="14">
        <text>13-(9Z-octadecenoyloxy)-octadecanoate + H2O = 13-hydroxy-octadecanoate + (9Z)-octadecenoate + H(+)</text>
        <dbReference type="Rhea" id="RHEA:52064"/>
        <dbReference type="ChEBI" id="CHEBI:15377"/>
        <dbReference type="ChEBI" id="CHEBI:15378"/>
        <dbReference type="ChEBI" id="CHEBI:30823"/>
        <dbReference type="ChEBI" id="CHEBI:136303"/>
        <dbReference type="ChEBI" id="CHEBI:136304"/>
    </reaction>
    <physiologicalReaction direction="left-to-right" evidence="14">
        <dbReference type="Rhea" id="RHEA:52065"/>
    </physiologicalReaction>
</comment>
<evidence type="ECO:0000256" key="16">
    <source>
        <dbReference type="ARBA" id="ARBA00049428"/>
    </source>
</evidence>
<comment type="catalytic activity">
    <reaction evidence="11">
        <text>12-(9Z-octadecenoyloxy)-octadecanoate + H2O = 12-hydroxyoctadecanoate + (9Z)-octadecenoate + H(+)</text>
        <dbReference type="Rhea" id="RHEA:52060"/>
        <dbReference type="ChEBI" id="CHEBI:15377"/>
        <dbReference type="ChEBI" id="CHEBI:15378"/>
        <dbReference type="ChEBI" id="CHEBI:30823"/>
        <dbReference type="ChEBI" id="CHEBI:84201"/>
        <dbReference type="ChEBI" id="CHEBI:136302"/>
    </reaction>
    <physiologicalReaction direction="left-to-right" evidence="11">
        <dbReference type="Rhea" id="RHEA:52061"/>
    </physiologicalReaction>
</comment>
<proteinExistence type="inferred from homology"/>
<comment type="caution">
    <text evidence="18">The sequence shown here is derived from an EMBL/GenBank/DDBJ whole genome shotgun (WGS) entry which is preliminary data.</text>
</comment>
<dbReference type="PANTHER" id="PTHR10989:SF16">
    <property type="entry name" value="AT02829P-RELATED"/>
    <property type="match status" value="1"/>
</dbReference>
<evidence type="ECO:0000256" key="6">
    <source>
        <dbReference type="ARBA" id="ARBA00023136"/>
    </source>
</evidence>
<evidence type="ECO:0000256" key="7">
    <source>
        <dbReference type="ARBA" id="ARBA00047368"/>
    </source>
</evidence>
<comment type="catalytic activity">
    <reaction evidence="10">
        <text>12-octadecanoyloxy-octadecanoate + H2O = 12-hydroxyoctadecanoate + octadecanoate + H(+)</text>
        <dbReference type="Rhea" id="RHEA:52080"/>
        <dbReference type="ChEBI" id="CHEBI:15377"/>
        <dbReference type="ChEBI" id="CHEBI:15378"/>
        <dbReference type="ChEBI" id="CHEBI:25629"/>
        <dbReference type="ChEBI" id="CHEBI:84201"/>
        <dbReference type="ChEBI" id="CHEBI:136330"/>
    </reaction>
    <physiologicalReaction direction="left-to-right" evidence="10">
        <dbReference type="Rhea" id="RHEA:52081"/>
    </physiologicalReaction>
</comment>
<evidence type="ECO:0000313" key="18">
    <source>
        <dbReference type="EMBL" id="KAF0300471.1"/>
    </source>
</evidence>
<evidence type="ECO:0000313" key="19">
    <source>
        <dbReference type="Proteomes" id="UP000440578"/>
    </source>
</evidence>
<evidence type="ECO:0000256" key="5">
    <source>
        <dbReference type="ARBA" id="ARBA00022989"/>
    </source>
</evidence>
<evidence type="ECO:0000256" key="2">
    <source>
        <dbReference type="ARBA" id="ARBA00004127"/>
    </source>
</evidence>
<feature type="transmembrane region" description="Helical" evidence="17">
    <location>
        <begin position="203"/>
        <end position="220"/>
    </location>
</feature>
<feature type="transmembrane region" description="Helical" evidence="17">
    <location>
        <begin position="129"/>
        <end position="153"/>
    </location>
</feature>
<keyword evidence="19" id="KW-1185">Reference proteome</keyword>
<evidence type="ECO:0000256" key="10">
    <source>
        <dbReference type="ARBA" id="ARBA00048680"/>
    </source>
</evidence>
<evidence type="ECO:0000256" key="11">
    <source>
        <dbReference type="ARBA" id="ARBA00048701"/>
    </source>
</evidence>
<comment type="catalytic activity">
    <reaction evidence="15">
        <text>13-(9Z-hexadecenoyloxy)-octadecanoate + H2O = 13-hydroxy-octadecanoate + (9Z)-hexadecenoate + H(+)</text>
        <dbReference type="Rhea" id="RHEA:52076"/>
        <dbReference type="ChEBI" id="CHEBI:15377"/>
        <dbReference type="ChEBI" id="CHEBI:15378"/>
        <dbReference type="ChEBI" id="CHEBI:32372"/>
        <dbReference type="ChEBI" id="CHEBI:136304"/>
        <dbReference type="ChEBI" id="CHEBI:136315"/>
    </reaction>
    <physiologicalReaction direction="left-to-right" evidence="15">
        <dbReference type="Rhea" id="RHEA:52077"/>
    </physiologicalReaction>
</comment>
<evidence type="ECO:0000256" key="9">
    <source>
        <dbReference type="ARBA" id="ARBA00047863"/>
    </source>
</evidence>
<keyword evidence="4 17" id="KW-0812">Transmembrane</keyword>
<dbReference type="Pfam" id="PF04750">
    <property type="entry name" value="Far-17a_AIG1"/>
    <property type="match status" value="1"/>
</dbReference>
<comment type="catalytic activity">
    <reaction evidence="9">
        <text>9-hexadecanoyloxy-octadecanoate + H2O = 9-hydroxy-octadecanoate + hexadecanoate + H(+)</text>
        <dbReference type="Rhea" id="RHEA:52052"/>
        <dbReference type="ChEBI" id="CHEBI:7896"/>
        <dbReference type="ChEBI" id="CHEBI:15377"/>
        <dbReference type="ChEBI" id="CHEBI:15378"/>
        <dbReference type="ChEBI" id="CHEBI:83670"/>
        <dbReference type="ChEBI" id="CHEBI:136286"/>
    </reaction>
    <physiologicalReaction direction="left-to-right" evidence="9">
        <dbReference type="Rhea" id="RHEA:52053"/>
    </physiologicalReaction>
</comment>
<gene>
    <name evidence="18" type="primary">ADTRP_2</name>
    <name evidence="18" type="ORF">FJT64_027027</name>
</gene>
<evidence type="ECO:0000256" key="17">
    <source>
        <dbReference type="SAM" id="Phobius"/>
    </source>
</evidence>
<evidence type="ECO:0000256" key="15">
    <source>
        <dbReference type="ARBA" id="ARBA00049322"/>
    </source>
</evidence>
<protein>
    <submittedName>
        <fullName evidence="18">Androgen-dependent TFPI-regulating protein</fullName>
    </submittedName>
</protein>
<evidence type="ECO:0000256" key="4">
    <source>
        <dbReference type="ARBA" id="ARBA00022692"/>
    </source>
</evidence>
<feature type="transmembrane region" description="Helical" evidence="17">
    <location>
        <begin position="63"/>
        <end position="82"/>
    </location>
</feature>
<evidence type="ECO:0000256" key="1">
    <source>
        <dbReference type="ARBA" id="ARBA00000923"/>
    </source>
</evidence>
<dbReference type="GO" id="GO:0012505">
    <property type="term" value="C:endomembrane system"/>
    <property type="evidence" value="ECO:0007669"/>
    <property type="project" value="UniProtKB-SubCell"/>
</dbReference>
<dbReference type="PANTHER" id="PTHR10989">
    <property type="entry name" value="ANDROGEN-INDUCED PROTEIN 1-RELATED"/>
    <property type="match status" value="1"/>
</dbReference>
<dbReference type="InterPro" id="IPR006838">
    <property type="entry name" value="ADTRP_AIG1"/>
</dbReference>
<organism evidence="18 19">
    <name type="scientific">Amphibalanus amphitrite</name>
    <name type="common">Striped barnacle</name>
    <name type="synonym">Balanus amphitrite</name>
    <dbReference type="NCBI Taxonomy" id="1232801"/>
    <lineage>
        <taxon>Eukaryota</taxon>
        <taxon>Metazoa</taxon>
        <taxon>Ecdysozoa</taxon>
        <taxon>Arthropoda</taxon>
        <taxon>Crustacea</taxon>
        <taxon>Multicrustacea</taxon>
        <taxon>Cirripedia</taxon>
        <taxon>Thoracica</taxon>
        <taxon>Thoracicalcarea</taxon>
        <taxon>Balanomorpha</taxon>
        <taxon>Balanoidea</taxon>
        <taxon>Balanidae</taxon>
        <taxon>Amphibalaninae</taxon>
        <taxon>Amphibalanus</taxon>
    </lineage>
</organism>
<dbReference type="EMBL" id="VIIS01001261">
    <property type="protein sequence ID" value="KAF0300472.1"/>
    <property type="molecule type" value="Genomic_DNA"/>
</dbReference>